<dbReference type="PATRIC" id="fig|1385369.3.peg.2156"/>
<comment type="caution">
    <text evidence="7">The sequence shown here is derived from an EMBL/GenBank/DDBJ whole genome shotgun (WGS) entry which is preliminary data.</text>
</comment>
<feature type="region of interest" description="Disordered" evidence="6">
    <location>
        <begin position="53"/>
        <end position="90"/>
    </location>
</feature>
<gene>
    <name evidence="7" type="ORF">N825_33565</name>
</gene>
<evidence type="ECO:0000256" key="5">
    <source>
        <dbReference type="ARBA" id="ARBA00023172"/>
    </source>
</evidence>
<name>W9H7X0_9PROT</name>
<evidence type="ECO:0008006" key="9">
    <source>
        <dbReference type="Google" id="ProtNLM"/>
    </source>
</evidence>
<dbReference type="Proteomes" id="UP000019486">
    <property type="component" value="Unassembled WGS sequence"/>
</dbReference>
<dbReference type="STRING" id="1385369.N825_33565"/>
<dbReference type="Pfam" id="PF00872">
    <property type="entry name" value="Transposase_mut"/>
    <property type="match status" value="1"/>
</dbReference>
<dbReference type="InterPro" id="IPR001207">
    <property type="entry name" value="Transposase_mutator"/>
</dbReference>
<keyword evidence="3" id="KW-0815">Transposition</keyword>
<evidence type="ECO:0000256" key="3">
    <source>
        <dbReference type="ARBA" id="ARBA00022578"/>
    </source>
</evidence>
<reference evidence="7 8" key="1">
    <citation type="submission" date="2013-08" db="EMBL/GenBank/DDBJ databases">
        <title>The genome sequence of Skermanella stibiiresistens.</title>
        <authorList>
            <person name="Zhu W."/>
            <person name="Wang G."/>
        </authorList>
    </citation>
    <scope>NUCLEOTIDE SEQUENCE [LARGE SCALE GENOMIC DNA]</scope>
    <source>
        <strain evidence="7 8">SB22</strain>
    </source>
</reference>
<accession>W9H7X0</accession>
<evidence type="ECO:0000256" key="4">
    <source>
        <dbReference type="ARBA" id="ARBA00023125"/>
    </source>
</evidence>
<dbReference type="EMBL" id="AVFL01000006">
    <property type="protein sequence ID" value="EWY40861.1"/>
    <property type="molecule type" value="Genomic_DNA"/>
</dbReference>
<evidence type="ECO:0000256" key="1">
    <source>
        <dbReference type="ARBA" id="ARBA00002190"/>
    </source>
</evidence>
<protein>
    <recommendedName>
        <fullName evidence="9">Mutator family transposase</fullName>
    </recommendedName>
</protein>
<keyword evidence="4" id="KW-0238">DNA-binding</keyword>
<feature type="region of interest" description="Disordered" evidence="6">
    <location>
        <begin position="1"/>
        <end position="23"/>
    </location>
</feature>
<dbReference type="GO" id="GO:0006313">
    <property type="term" value="P:DNA transposition"/>
    <property type="evidence" value="ECO:0007669"/>
    <property type="project" value="InterPro"/>
</dbReference>
<comment type="function">
    <text evidence="1">Required for the transposition of the insertion element.</text>
</comment>
<proteinExistence type="inferred from homology"/>
<keyword evidence="5" id="KW-0233">DNA recombination</keyword>
<dbReference type="GO" id="GO:0003677">
    <property type="term" value="F:DNA binding"/>
    <property type="evidence" value="ECO:0007669"/>
    <property type="project" value="UniProtKB-KW"/>
</dbReference>
<dbReference type="GO" id="GO:0004803">
    <property type="term" value="F:transposase activity"/>
    <property type="evidence" value="ECO:0007669"/>
    <property type="project" value="InterPro"/>
</dbReference>
<evidence type="ECO:0000256" key="6">
    <source>
        <dbReference type="SAM" id="MobiDB-lite"/>
    </source>
</evidence>
<evidence type="ECO:0000313" key="8">
    <source>
        <dbReference type="Proteomes" id="UP000019486"/>
    </source>
</evidence>
<evidence type="ECO:0000313" key="7">
    <source>
        <dbReference type="EMBL" id="EWY40861.1"/>
    </source>
</evidence>
<keyword evidence="8" id="KW-1185">Reference proteome</keyword>
<organism evidence="7 8">
    <name type="scientific">Skermanella stibiiresistens SB22</name>
    <dbReference type="NCBI Taxonomy" id="1385369"/>
    <lineage>
        <taxon>Bacteria</taxon>
        <taxon>Pseudomonadati</taxon>
        <taxon>Pseudomonadota</taxon>
        <taxon>Alphaproteobacteria</taxon>
        <taxon>Rhodospirillales</taxon>
        <taxon>Azospirillaceae</taxon>
        <taxon>Skermanella</taxon>
    </lineage>
</organism>
<evidence type="ECO:0000256" key="2">
    <source>
        <dbReference type="ARBA" id="ARBA00010961"/>
    </source>
</evidence>
<sequence>MIAVGKGGLPPRLSGAPPDGGEGAAAVIREAYIQGVSTRSVDDLVKAMGMSGISKSQVSRLCEARPRDQGRAGQRLPDASHRRTARPLKR</sequence>
<comment type="similarity">
    <text evidence="2">Belongs to the transposase mutator family.</text>
</comment>
<dbReference type="AlphaFoldDB" id="W9H7X0"/>